<evidence type="ECO:0000313" key="1">
    <source>
        <dbReference type="EMBL" id="EJX02243.1"/>
    </source>
</evidence>
<reference evidence="1" key="1">
    <citation type="journal article" date="2012" name="PLoS ONE">
        <title>Gene sets for utilization of primary and secondary nutrition supplies in the distal gut of endangered iberian lynx.</title>
        <authorList>
            <person name="Alcaide M."/>
            <person name="Messina E."/>
            <person name="Richter M."/>
            <person name="Bargiela R."/>
            <person name="Peplies J."/>
            <person name="Huws S.A."/>
            <person name="Newbold C.J."/>
            <person name="Golyshin P.N."/>
            <person name="Simon M.A."/>
            <person name="Lopez G."/>
            <person name="Yakimov M.M."/>
            <person name="Ferrer M."/>
        </authorList>
    </citation>
    <scope>NUCLEOTIDE SEQUENCE</scope>
</reference>
<name>J9GJN0_9ZZZZ</name>
<gene>
    <name evidence="1" type="ORF">EVA_09648</name>
</gene>
<dbReference type="EMBL" id="AMCI01002627">
    <property type="protein sequence ID" value="EJX02243.1"/>
    <property type="molecule type" value="Genomic_DNA"/>
</dbReference>
<comment type="caution">
    <text evidence="1">The sequence shown here is derived from an EMBL/GenBank/DDBJ whole genome shotgun (WGS) entry which is preliminary data.</text>
</comment>
<sequence length="42" mass="4675">MWGAMSSRRMPRPMWCAVSDSSTTWRKSAISSCAIPTAPPYL</sequence>
<proteinExistence type="predicted"/>
<accession>J9GJN0</accession>
<organism evidence="1">
    <name type="scientific">gut metagenome</name>
    <dbReference type="NCBI Taxonomy" id="749906"/>
    <lineage>
        <taxon>unclassified sequences</taxon>
        <taxon>metagenomes</taxon>
        <taxon>organismal metagenomes</taxon>
    </lineage>
</organism>
<dbReference type="AlphaFoldDB" id="J9GJN0"/>
<protein>
    <submittedName>
        <fullName evidence="1">Uncharacterized protein</fullName>
    </submittedName>
</protein>